<keyword evidence="2" id="KW-1185">Reference proteome</keyword>
<sequence length="75" mass="8886">LPANLKLRNKYTFPITEKVTCKQFIKEIKEEFHIPEPHPIQYANINYTYKLELPEDFKKVEEIGLVIPITDTKIL</sequence>
<gene>
    <name evidence="1" type="ORF">GMARGA_LOCUS36420</name>
</gene>
<organism evidence="1 2">
    <name type="scientific">Gigaspora margarita</name>
    <dbReference type="NCBI Taxonomy" id="4874"/>
    <lineage>
        <taxon>Eukaryota</taxon>
        <taxon>Fungi</taxon>
        <taxon>Fungi incertae sedis</taxon>
        <taxon>Mucoromycota</taxon>
        <taxon>Glomeromycotina</taxon>
        <taxon>Glomeromycetes</taxon>
        <taxon>Diversisporales</taxon>
        <taxon>Gigasporaceae</taxon>
        <taxon>Gigaspora</taxon>
    </lineage>
</organism>
<evidence type="ECO:0000313" key="2">
    <source>
        <dbReference type="Proteomes" id="UP000789901"/>
    </source>
</evidence>
<feature type="non-terminal residue" evidence="1">
    <location>
        <position position="1"/>
    </location>
</feature>
<evidence type="ECO:0000313" key="1">
    <source>
        <dbReference type="EMBL" id="CAG8843210.1"/>
    </source>
</evidence>
<protein>
    <submittedName>
        <fullName evidence="1">30103_t:CDS:1</fullName>
    </submittedName>
</protein>
<name>A0ABN7WZI6_GIGMA</name>
<proteinExistence type="predicted"/>
<accession>A0ABN7WZI6</accession>
<dbReference type="EMBL" id="CAJVQB010071629">
    <property type="protein sequence ID" value="CAG8843210.1"/>
    <property type="molecule type" value="Genomic_DNA"/>
</dbReference>
<dbReference type="Proteomes" id="UP000789901">
    <property type="component" value="Unassembled WGS sequence"/>
</dbReference>
<comment type="caution">
    <text evidence="1">The sequence shown here is derived from an EMBL/GenBank/DDBJ whole genome shotgun (WGS) entry which is preliminary data.</text>
</comment>
<reference evidence="1 2" key="1">
    <citation type="submission" date="2021-06" db="EMBL/GenBank/DDBJ databases">
        <authorList>
            <person name="Kallberg Y."/>
            <person name="Tangrot J."/>
            <person name="Rosling A."/>
        </authorList>
    </citation>
    <scope>NUCLEOTIDE SEQUENCE [LARGE SCALE GENOMIC DNA]</scope>
    <source>
        <strain evidence="1 2">120-4 pot B 10/14</strain>
    </source>
</reference>
<feature type="non-terminal residue" evidence="1">
    <location>
        <position position="75"/>
    </location>
</feature>